<organism evidence="2 3">
    <name type="scientific">Elongatibacter sediminis</name>
    <dbReference type="NCBI Taxonomy" id="3119006"/>
    <lineage>
        <taxon>Bacteria</taxon>
        <taxon>Pseudomonadati</taxon>
        <taxon>Pseudomonadota</taxon>
        <taxon>Gammaproteobacteria</taxon>
        <taxon>Chromatiales</taxon>
        <taxon>Wenzhouxiangellaceae</taxon>
        <taxon>Elongatibacter</taxon>
    </lineage>
</organism>
<dbReference type="AlphaFoldDB" id="A0AAW9RFE5"/>
<dbReference type="Proteomes" id="UP001359886">
    <property type="component" value="Unassembled WGS sequence"/>
</dbReference>
<dbReference type="InterPro" id="IPR046341">
    <property type="entry name" value="SET_dom_sf"/>
</dbReference>
<reference evidence="2 3" key="1">
    <citation type="submission" date="2024-02" db="EMBL/GenBank/DDBJ databases">
        <title>A novel Wenzhouxiangellaceae bacterium, isolated from coastal sediments.</title>
        <authorList>
            <person name="Du Z.-J."/>
            <person name="Ye Y.-Q."/>
            <person name="Zhang X.-Y."/>
        </authorList>
    </citation>
    <scope>NUCLEOTIDE SEQUENCE [LARGE SCALE GENOMIC DNA]</scope>
    <source>
        <strain evidence="2 3">CH-27</strain>
    </source>
</reference>
<name>A0AAW9RFE5_9GAMM</name>
<dbReference type="SUPFAM" id="SSF82199">
    <property type="entry name" value="SET domain"/>
    <property type="match status" value="1"/>
</dbReference>
<dbReference type="GO" id="GO:0008168">
    <property type="term" value="F:methyltransferase activity"/>
    <property type="evidence" value="ECO:0007669"/>
    <property type="project" value="UniProtKB-KW"/>
</dbReference>
<evidence type="ECO:0000313" key="2">
    <source>
        <dbReference type="EMBL" id="MEJ8567110.1"/>
    </source>
</evidence>
<accession>A0AAW9RFE5</accession>
<keyword evidence="2" id="KW-0808">Transferase</keyword>
<proteinExistence type="predicted"/>
<dbReference type="SMART" id="SM00317">
    <property type="entry name" value="SET"/>
    <property type="match status" value="1"/>
</dbReference>
<dbReference type="EMBL" id="JAZHOG010000003">
    <property type="protein sequence ID" value="MEJ8567110.1"/>
    <property type="molecule type" value="Genomic_DNA"/>
</dbReference>
<dbReference type="RefSeq" id="WP_354694427.1">
    <property type="nucleotide sequence ID" value="NZ_JAZHOG010000003.1"/>
</dbReference>
<evidence type="ECO:0000259" key="1">
    <source>
        <dbReference type="PROSITE" id="PS50280"/>
    </source>
</evidence>
<protein>
    <submittedName>
        <fullName evidence="2">SET domain-containing protein</fullName>
        <ecNumber evidence="2">2.1.1.-</ecNumber>
    </submittedName>
</protein>
<keyword evidence="2" id="KW-0489">Methyltransferase</keyword>
<dbReference type="Gene3D" id="2.170.270.10">
    <property type="entry name" value="SET domain"/>
    <property type="match status" value="1"/>
</dbReference>
<gene>
    <name evidence="2" type="ORF">V3330_05685</name>
</gene>
<dbReference type="Pfam" id="PF00856">
    <property type="entry name" value="SET"/>
    <property type="match status" value="1"/>
</dbReference>
<dbReference type="GO" id="GO:0032259">
    <property type="term" value="P:methylation"/>
    <property type="evidence" value="ECO:0007669"/>
    <property type="project" value="UniProtKB-KW"/>
</dbReference>
<sequence>MKRPDSSDHLQVGPSAIHGSGLFAAEPLTEGVLIGTYDGPAVDEDGMHVLWVEEEPDHWVGYDGRNCLRYMNHSATPNAEMDGRECYALRDIDSGEEITIDYGWDDEA</sequence>
<dbReference type="EC" id="2.1.1.-" evidence="2"/>
<comment type="caution">
    <text evidence="2">The sequence shown here is derived from an EMBL/GenBank/DDBJ whole genome shotgun (WGS) entry which is preliminary data.</text>
</comment>
<keyword evidence="3" id="KW-1185">Reference proteome</keyword>
<feature type="domain" description="SET" evidence="1">
    <location>
        <begin position="8"/>
        <end position="103"/>
    </location>
</feature>
<dbReference type="InterPro" id="IPR001214">
    <property type="entry name" value="SET_dom"/>
</dbReference>
<evidence type="ECO:0000313" key="3">
    <source>
        <dbReference type="Proteomes" id="UP001359886"/>
    </source>
</evidence>
<dbReference type="PROSITE" id="PS50280">
    <property type="entry name" value="SET"/>
    <property type="match status" value="1"/>
</dbReference>